<dbReference type="PANTHER" id="PTHR46229:SF2">
    <property type="entry name" value="BOLA-LIKE PROTEIN 1"/>
    <property type="match status" value="1"/>
</dbReference>
<comment type="similarity">
    <text evidence="1 2">Belongs to the BolA/IbaG family.</text>
</comment>
<dbReference type="InterPro" id="IPR050961">
    <property type="entry name" value="BolA/IbaG_stress_morph_reg"/>
</dbReference>
<dbReference type="SUPFAM" id="SSF82657">
    <property type="entry name" value="BolA-like"/>
    <property type="match status" value="1"/>
</dbReference>
<protein>
    <submittedName>
        <fullName evidence="3">DNA-binding transcriptional regulator BolA</fullName>
    </submittedName>
</protein>
<dbReference type="GO" id="GO:0006351">
    <property type="term" value="P:DNA-templated transcription"/>
    <property type="evidence" value="ECO:0007669"/>
    <property type="project" value="TreeGrafter"/>
</dbReference>
<dbReference type="Proteomes" id="UP000294392">
    <property type="component" value="Chromosome"/>
</dbReference>
<dbReference type="GO" id="GO:0005829">
    <property type="term" value="C:cytosol"/>
    <property type="evidence" value="ECO:0007669"/>
    <property type="project" value="TreeGrafter"/>
</dbReference>
<dbReference type="EMBL" id="LR217735">
    <property type="protein sequence ID" value="VFP87890.1"/>
    <property type="molecule type" value="Genomic_DNA"/>
</dbReference>
<dbReference type="Pfam" id="PF01722">
    <property type="entry name" value="BolA"/>
    <property type="match status" value="1"/>
</dbReference>
<dbReference type="PANTHER" id="PTHR46229">
    <property type="entry name" value="BOLA TRANSCRIPTION REGULATOR"/>
    <property type="match status" value="1"/>
</dbReference>
<gene>
    <name evidence="3" type="primary">bolA</name>
    <name evidence="3" type="ORF">ERCISPPA3004_354</name>
</gene>
<dbReference type="Gene3D" id="3.30.300.90">
    <property type="entry name" value="BolA-like"/>
    <property type="match status" value="1"/>
</dbReference>
<name>A0A451DM96_9GAMM</name>
<dbReference type="PIRSF" id="PIRSF003113">
    <property type="entry name" value="BolA"/>
    <property type="match status" value="1"/>
</dbReference>
<dbReference type="InterPro" id="IPR036065">
    <property type="entry name" value="BolA-like_sf"/>
</dbReference>
<evidence type="ECO:0000256" key="1">
    <source>
        <dbReference type="ARBA" id="ARBA00005578"/>
    </source>
</evidence>
<reference evidence="3 4" key="1">
    <citation type="submission" date="2019-02" db="EMBL/GenBank/DDBJ databases">
        <authorList>
            <person name="Manzano-Marin A."/>
            <person name="Manzano-Marin A."/>
        </authorList>
    </citation>
    <scope>NUCLEOTIDE SEQUENCE [LARGE SCALE GENOMIC DNA]</scope>
    <source>
        <strain evidence="3 4">ErCisplendens</strain>
    </source>
</reference>
<evidence type="ECO:0000313" key="3">
    <source>
        <dbReference type="EMBL" id="VFP87890.1"/>
    </source>
</evidence>
<dbReference type="RefSeq" id="WP_157990404.1">
    <property type="nucleotide sequence ID" value="NZ_LR217735.1"/>
</dbReference>
<dbReference type="InterPro" id="IPR002634">
    <property type="entry name" value="BolA"/>
</dbReference>
<organism evidence="3 4">
    <name type="scientific">Candidatus Erwinia haradaeae</name>
    <dbReference type="NCBI Taxonomy" id="1922217"/>
    <lineage>
        <taxon>Bacteria</taxon>
        <taxon>Pseudomonadati</taxon>
        <taxon>Pseudomonadota</taxon>
        <taxon>Gammaproteobacteria</taxon>
        <taxon>Enterobacterales</taxon>
        <taxon>Erwiniaceae</taxon>
        <taxon>Erwinia</taxon>
    </lineage>
</organism>
<dbReference type="OrthoDB" id="9801469at2"/>
<accession>A0A451DM96</accession>
<evidence type="ECO:0000256" key="2">
    <source>
        <dbReference type="RuleBase" id="RU003860"/>
    </source>
</evidence>
<sequence>MNNICNIIEYKLFQEFAPEYLKVSDESRYHLMYIGLESHFKVLIVSKMFHDQEVIQRHRAIYNVLAKEIAGSVHALSLKIYSCSEWNRVQHISSIRVGFKSPPCLRCNNK</sequence>
<proteinExistence type="inferred from homology"/>
<dbReference type="AlphaFoldDB" id="A0A451DM96"/>
<dbReference type="GO" id="GO:0003677">
    <property type="term" value="F:DNA binding"/>
    <property type="evidence" value="ECO:0007669"/>
    <property type="project" value="UniProtKB-KW"/>
</dbReference>
<evidence type="ECO:0000313" key="4">
    <source>
        <dbReference type="Proteomes" id="UP000294392"/>
    </source>
</evidence>
<keyword evidence="3" id="KW-0238">DNA-binding</keyword>